<dbReference type="CDD" id="cd00279">
    <property type="entry name" value="YlxR"/>
    <property type="match status" value="1"/>
</dbReference>
<feature type="non-terminal residue" evidence="2">
    <location>
        <position position="75"/>
    </location>
</feature>
<dbReference type="EMBL" id="AJWZ01004116">
    <property type="protein sequence ID" value="EKC66350.1"/>
    <property type="molecule type" value="Genomic_DNA"/>
</dbReference>
<dbReference type="PANTHER" id="PTHR34215">
    <property type="entry name" value="BLL0784 PROTEIN"/>
    <property type="match status" value="1"/>
</dbReference>
<dbReference type="SUPFAM" id="SSF64376">
    <property type="entry name" value="YlxR-like"/>
    <property type="match status" value="1"/>
</dbReference>
<gene>
    <name evidence="2" type="ORF">OBE_05988</name>
</gene>
<sequence>MQKVKKIPQRQCVGCREMKDKRALIRAVKSPQGEVSLDFTGKKPGRGAYVCPNSECLKRARKSRALERALDTAIP</sequence>
<dbReference type="AlphaFoldDB" id="K1TJ61"/>
<dbReference type="InterPro" id="IPR007393">
    <property type="entry name" value="YlxR_dom"/>
</dbReference>
<organism evidence="2">
    <name type="scientific">human gut metagenome</name>
    <dbReference type="NCBI Taxonomy" id="408170"/>
    <lineage>
        <taxon>unclassified sequences</taxon>
        <taxon>metagenomes</taxon>
        <taxon>organismal metagenomes</taxon>
    </lineage>
</organism>
<dbReference type="InterPro" id="IPR037465">
    <property type="entry name" value="YlxR"/>
</dbReference>
<dbReference type="Pfam" id="PF04296">
    <property type="entry name" value="YlxR"/>
    <property type="match status" value="1"/>
</dbReference>
<evidence type="ECO:0000259" key="1">
    <source>
        <dbReference type="Pfam" id="PF04296"/>
    </source>
</evidence>
<dbReference type="InterPro" id="IPR035931">
    <property type="entry name" value="YlxR-like_sf"/>
</dbReference>
<proteinExistence type="predicted"/>
<dbReference type="NCBIfam" id="NF047356">
    <property type="entry name" value="RNA_bind_RnpM"/>
    <property type="match status" value="1"/>
</dbReference>
<comment type="caution">
    <text evidence="2">The sequence shown here is derived from an EMBL/GenBank/DDBJ whole genome shotgun (WGS) entry which is preliminary data.</text>
</comment>
<dbReference type="PANTHER" id="PTHR34215:SF1">
    <property type="entry name" value="YLXR DOMAIN-CONTAINING PROTEIN"/>
    <property type="match status" value="1"/>
</dbReference>
<evidence type="ECO:0000313" key="2">
    <source>
        <dbReference type="EMBL" id="EKC66350.1"/>
    </source>
</evidence>
<name>K1TJ61_9ZZZZ</name>
<reference evidence="2" key="1">
    <citation type="journal article" date="2013" name="Environ. Microbiol.">
        <title>Microbiota from the distal guts of lean and obese adolescents exhibit partial functional redundancy besides clear differences in community structure.</title>
        <authorList>
            <person name="Ferrer M."/>
            <person name="Ruiz A."/>
            <person name="Lanza F."/>
            <person name="Haange S.B."/>
            <person name="Oberbach A."/>
            <person name="Till H."/>
            <person name="Bargiela R."/>
            <person name="Campoy C."/>
            <person name="Segura M.T."/>
            <person name="Richter M."/>
            <person name="von Bergen M."/>
            <person name="Seifert J."/>
            <person name="Suarez A."/>
        </authorList>
    </citation>
    <scope>NUCLEOTIDE SEQUENCE</scope>
</reference>
<protein>
    <submittedName>
        <fullName evidence="2">Protein containing DUF448</fullName>
    </submittedName>
</protein>
<feature type="domain" description="YlxR" evidence="1">
    <location>
        <begin position="10"/>
        <end position="75"/>
    </location>
</feature>
<accession>K1TJ61</accession>
<dbReference type="Gene3D" id="3.30.1230.10">
    <property type="entry name" value="YlxR-like"/>
    <property type="match status" value="1"/>
</dbReference>